<dbReference type="Proteomes" id="UP000782610">
    <property type="component" value="Unassembled WGS sequence"/>
</dbReference>
<dbReference type="SUPFAM" id="SSF143120">
    <property type="entry name" value="YefM-like"/>
    <property type="match status" value="1"/>
</dbReference>
<sequence length="116" mass="12927">MPKVTAAQFQKQFGTYSETAQRTPVTITKHGRDSLVVLSAAAYERLKSFDTREAYSVFDLPDDIAEALLNATAPEWTARYDHEMDEAWNSPNPKSAKSFNTATSGSEKTHKVAKTR</sequence>
<comment type="function">
    <text evidence="2">Antitoxin component of a type II toxin-antitoxin (TA) system.</text>
</comment>
<feature type="region of interest" description="Disordered" evidence="3">
    <location>
        <begin position="85"/>
        <end position="116"/>
    </location>
</feature>
<dbReference type="Gene3D" id="3.40.1620.10">
    <property type="entry name" value="YefM-like domain"/>
    <property type="match status" value="1"/>
</dbReference>
<evidence type="ECO:0000256" key="3">
    <source>
        <dbReference type="SAM" id="MobiDB-lite"/>
    </source>
</evidence>
<evidence type="ECO:0000256" key="2">
    <source>
        <dbReference type="RuleBase" id="RU362080"/>
    </source>
</evidence>
<proteinExistence type="inferred from homology"/>
<dbReference type="InterPro" id="IPR006442">
    <property type="entry name" value="Antitoxin_Phd/YefM"/>
</dbReference>
<accession>A0A933NYA2</accession>
<dbReference type="NCBIfam" id="TIGR01552">
    <property type="entry name" value="phd_fam"/>
    <property type="match status" value="1"/>
</dbReference>
<name>A0A933NYA2_9HYPH</name>
<reference evidence="4" key="1">
    <citation type="submission" date="2020-07" db="EMBL/GenBank/DDBJ databases">
        <title>Huge and variable diversity of episymbiotic CPR bacteria and DPANN archaea in groundwater ecosystems.</title>
        <authorList>
            <person name="He C.Y."/>
            <person name="Keren R."/>
            <person name="Whittaker M."/>
            <person name="Farag I.F."/>
            <person name="Doudna J."/>
            <person name="Cate J.H.D."/>
            <person name="Banfield J.F."/>
        </authorList>
    </citation>
    <scope>NUCLEOTIDE SEQUENCE</scope>
    <source>
        <strain evidence="4">NC_groundwater_1586_Pr3_B-0.1um_66_15</strain>
    </source>
</reference>
<organism evidence="4 5">
    <name type="scientific">Devosia nanyangense</name>
    <dbReference type="NCBI Taxonomy" id="1228055"/>
    <lineage>
        <taxon>Bacteria</taxon>
        <taxon>Pseudomonadati</taxon>
        <taxon>Pseudomonadota</taxon>
        <taxon>Alphaproteobacteria</taxon>
        <taxon>Hyphomicrobiales</taxon>
        <taxon>Devosiaceae</taxon>
        <taxon>Devosia</taxon>
    </lineage>
</organism>
<evidence type="ECO:0000256" key="1">
    <source>
        <dbReference type="ARBA" id="ARBA00009981"/>
    </source>
</evidence>
<protein>
    <recommendedName>
        <fullName evidence="2">Antitoxin</fullName>
    </recommendedName>
</protein>
<comment type="similarity">
    <text evidence="1 2">Belongs to the phD/YefM antitoxin family.</text>
</comment>
<gene>
    <name evidence="4" type="ORF">HY834_18660</name>
</gene>
<evidence type="ECO:0000313" key="4">
    <source>
        <dbReference type="EMBL" id="MBI4923764.1"/>
    </source>
</evidence>
<comment type="caution">
    <text evidence="4">The sequence shown here is derived from an EMBL/GenBank/DDBJ whole genome shotgun (WGS) entry which is preliminary data.</text>
</comment>
<evidence type="ECO:0000313" key="5">
    <source>
        <dbReference type="Proteomes" id="UP000782610"/>
    </source>
</evidence>
<dbReference type="InterPro" id="IPR036165">
    <property type="entry name" value="YefM-like_sf"/>
</dbReference>
<dbReference type="EMBL" id="JACRAF010000061">
    <property type="protein sequence ID" value="MBI4923764.1"/>
    <property type="molecule type" value="Genomic_DNA"/>
</dbReference>
<dbReference type="Pfam" id="PF02604">
    <property type="entry name" value="PhdYeFM_antitox"/>
    <property type="match status" value="1"/>
</dbReference>
<feature type="compositionally biased region" description="Polar residues" evidence="3">
    <location>
        <begin position="89"/>
        <end position="106"/>
    </location>
</feature>
<dbReference type="AlphaFoldDB" id="A0A933NYA2"/>